<gene>
    <name evidence="7" type="ORF">VOI36_26480</name>
</gene>
<dbReference type="InterPro" id="IPR001647">
    <property type="entry name" value="HTH_TetR"/>
</dbReference>
<keyword evidence="1" id="KW-0678">Repressor</keyword>
<name>A0ABU9WN03_9BURK</name>
<dbReference type="PANTHER" id="PTHR30055:SF240">
    <property type="entry name" value="HTH-TYPE TRANSCRIPTIONAL REGULATOR ACRR"/>
    <property type="match status" value="1"/>
</dbReference>
<keyword evidence="2" id="KW-0805">Transcription regulation</keyword>
<evidence type="ECO:0000256" key="3">
    <source>
        <dbReference type="ARBA" id="ARBA00023125"/>
    </source>
</evidence>
<feature type="domain" description="HTH tetR-type" evidence="6">
    <location>
        <begin position="10"/>
        <end position="70"/>
    </location>
</feature>
<dbReference type="Pfam" id="PF08361">
    <property type="entry name" value="TetR_C_2"/>
    <property type="match status" value="1"/>
</dbReference>
<feature type="DNA-binding region" description="H-T-H motif" evidence="5">
    <location>
        <begin position="33"/>
        <end position="52"/>
    </location>
</feature>
<dbReference type="RefSeq" id="WP_080971088.1">
    <property type="nucleotide sequence ID" value="NZ_JBCPYA010000012.1"/>
</dbReference>
<organism evidence="7 8">
    <name type="scientific">Burkholderia theae</name>
    <dbReference type="NCBI Taxonomy" id="3143496"/>
    <lineage>
        <taxon>Bacteria</taxon>
        <taxon>Pseudomonadati</taxon>
        <taxon>Pseudomonadota</taxon>
        <taxon>Betaproteobacteria</taxon>
        <taxon>Burkholderiales</taxon>
        <taxon>Burkholderiaceae</taxon>
        <taxon>Burkholderia</taxon>
    </lineage>
</organism>
<comment type="caution">
    <text evidence="7">The sequence shown here is derived from an EMBL/GenBank/DDBJ whole genome shotgun (WGS) entry which is preliminary data.</text>
</comment>
<keyword evidence="4" id="KW-0804">Transcription</keyword>
<dbReference type="InterPro" id="IPR050109">
    <property type="entry name" value="HTH-type_TetR-like_transc_reg"/>
</dbReference>
<dbReference type="EMBL" id="JBCPYA010000012">
    <property type="protein sequence ID" value="MEN2473463.1"/>
    <property type="molecule type" value="Genomic_DNA"/>
</dbReference>
<dbReference type="InterPro" id="IPR013572">
    <property type="entry name" value="Tscrpt_reg_MAATS_C"/>
</dbReference>
<dbReference type="PANTHER" id="PTHR30055">
    <property type="entry name" value="HTH-TYPE TRANSCRIPTIONAL REGULATOR RUTR"/>
    <property type="match status" value="1"/>
</dbReference>
<proteinExistence type="predicted"/>
<evidence type="ECO:0000313" key="7">
    <source>
        <dbReference type="EMBL" id="MEN2473463.1"/>
    </source>
</evidence>
<dbReference type="Pfam" id="PF00440">
    <property type="entry name" value="TetR_N"/>
    <property type="match status" value="1"/>
</dbReference>
<evidence type="ECO:0000256" key="4">
    <source>
        <dbReference type="ARBA" id="ARBA00023163"/>
    </source>
</evidence>
<accession>A0ABU9WN03</accession>
<dbReference type="SUPFAM" id="SSF46689">
    <property type="entry name" value="Homeodomain-like"/>
    <property type="match status" value="1"/>
</dbReference>
<dbReference type="PRINTS" id="PR00455">
    <property type="entry name" value="HTHTETR"/>
</dbReference>
<keyword evidence="3 5" id="KW-0238">DNA-binding</keyword>
<dbReference type="InterPro" id="IPR036271">
    <property type="entry name" value="Tet_transcr_reg_TetR-rel_C_sf"/>
</dbReference>
<dbReference type="Gene3D" id="1.10.357.10">
    <property type="entry name" value="Tetracycline Repressor, domain 2"/>
    <property type="match status" value="1"/>
</dbReference>
<dbReference type="InterPro" id="IPR009057">
    <property type="entry name" value="Homeodomain-like_sf"/>
</dbReference>
<reference evidence="7 8" key="1">
    <citation type="submission" date="2024-05" db="EMBL/GenBank/DDBJ databases">
        <title>Burkholderia sp. Nov. a novel bacteria isolated from rhizosphere soil of Camellia sinensis.</title>
        <authorList>
            <person name="Dong Y."/>
        </authorList>
    </citation>
    <scope>NUCLEOTIDE SEQUENCE [LARGE SCALE GENOMIC DNA]</scope>
    <source>
        <strain evidence="7 8">GS2Y</strain>
    </source>
</reference>
<sequence>MVRRTKEDVLITRNKLLDAAELVFFEKGVSHTTLEDIAQRAGLTRGAIYWHFKHKSNLFDAMLERVQLPIDELKKMSDRSKINPILRLRKILVGCLLGVTRDPQLNRVFSILFLKCEYMGETDPMFLRAKISTSEILEQLQQILISAIEKKQLPERLDTWRSALMLHTFVCGFVRDMLILPDTIDAEKHARKLIDGCIDMLRYSRAMRKSRSI</sequence>
<keyword evidence="8" id="KW-1185">Reference proteome</keyword>
<evidence type="ECO:0000313" key="8">
    <source>
        <dbReference type="Proteomes" id="UP001466933"/>
    </source>
</evidence>
<dbReference type="SUPFAM" id="SSF48498">
    <property type="entry name" value="Tetracyclin repressor-like, C-terminal domain"/>
    <property type="match status" value="1"/>
</dbReference>
<evidence type="ECO:0000256" key="5">
    <source>
        <dbReference type="PROSITE-ProRule" id="PRU00335"/>
    </source>
</evidence>
<evidence type="ECO:0000256" key="2">
    <source>
        <dbReference type="ARBA" id="ARBA00023015"/>
    </source>
</evidence>
<evidence type="ECO:0000256" key="1">
    <source>
        <dbReference type="ARBA" id="ARBA00022491"/>
    </source>
</evidence>
<evidence type="ECO:0000259" key="6">
    <source>
        <dbReference type="PROSITE" id="PS50977"/>
    </source>
</evidence>
<dbReference type="Proteomes" id="UP001466933">
    <property type="component" value="Unassembled WGS sequence"/>
</dbReference>
<dbReference type="PROSITE" id="PS50977">
    <property type="entry name" value="HTH_TETR_2"/>
    <property type="match status" value="1"/>
</dbReference>
<protein>
    <submittedName>
        <fullName evidence="7">TetR family transcriptional regulator</fullName>
    </submittedName>
</protein>